<comment type="similarity">
    <text evidence="2 8">Belongs to the carbamoyltransferase HypF family.</text>
</comment>
<comment type="catalytic activity">
    <reaction evidence="7">
        <text>C-terminal L-cysteinyl-[HypE protein] + carbamoyl phosphate + ATP + H2O = C-terminal S-carboxamide-L-cysteinyl-[HypE protein] + AMP + phosphate + diphosphate + H(+)</text>
        <dbReference type="Rhea" id="RHEA:55636"/>
        <dbReference type="Rhea" id="RHEA-COMP:14247"/>
        <dbReference type="Rhea" id="RHEA-COMP:14392"/>
        <dbReference type="ChEBI" id="CHEBI:15377"/>
        <dbReference type="ChEBI" id="CHEBI:15378"/>
        <dbReference type="ChEBI" id="CHEBI:30616"/>
        <dbReference type="ChEBI" id="CHEBI:33019"/>
        <dbReference type="ChEBI" id="CHEBI:43474"/>
        <dbReference type="ChEBI" id="CHEBI:58228"/>
        <dbReference type="ChEBI" id="CHEBI:76913"/>
        <dbReference type="ChEBI" id="CHEBI:139126"/>
        <dbReference type="ChEBI" id="CHEBI:456215"/>
    </reaction>
</comment>
<dbReference type="EMBL" id="ABOX02000002">
    <property type="protein sequence ID" value="EEF63113.1"/>
    <property type="molecule type" value="Genomic_DNA"/>
</dbReference>
<dbReference type="InterPro" id="IPR036046">
    <property type="entry name" value="Acylphosphatase-like_dom_sf"/>
</dbReference>
<proteinExistence type="inferred from homology"/>
<evidence type="ECO:0000256" key="5">
    <source>
        <dbReference type="ARBA" id="ARBA00022771"/>
    </source>
</evidence>
<keyword evidence="9" id="KW-0378">Hydrolase</keyword>
<name>B9XAS8_PEDPL</name>
<feature type="active site" evidence="9">
    <location>
        <position position="20"/>
    </location>
</feature>
<dbReference type="Gene3D" id="3.30.110.120">
    <property type="match status" value="1"/>
</dbReference>
<keyword evidence="6" id="KW-0862">Zinc</keyword>
<comment type="pathway">
    <text evidence="1">Protein modification; [NiFe] hydrogenase maturation.</text>
</comment>
<dbReference type="Pfam" id="PF07503">
    <property type="entry name" value="zf-HYPF"/>
    <property type="match status" value="2"/>
</dbReference>
<dbReference type="NCBIfam" id="TIGR00143">
    <property type="entry name" value="hypF"/>
    <property type="match status" value="1"/>
</dbReference>
<dbReference type="Proteomes" id="UP000003688">
    <property type="component" value="Unassembled WGS sequence"/>
</dbReference>
<feature type="domain" description="Acylphosphatase-like" evidence="10">
    <location>
        <begin position="5"/>
        <end position="91"/>
    </location>
</feature>
<reference evidence="12 13" key="1">
    <citation type="journal article" date="2011" name="J. Bacteriol.">
        <title>Genome sequence of 'Pedosphaera parvula' Ellin514, an aerobic Verrucomicrobial isolate from pasture soil.</title>
        <authorList>
            <person name="Kant R."/>
            <person name="van Passel M.W."/>
            <person name="Sangwan P."/>
            <person name="Palva A."/>
            <person name="Lucas S."/>
            <person name="Copeland A."/>
            <person name="Lapidus A."/>
            <person name="Glavina Del Rio T."/>
            <person name="Dalin E."/>
            <person name="Tice H."/>
            <person name="Bruce D."/>
            <person name="Goodwin L."/>
            <person name="Pitluck S."/>
            <person name="Chertkov O."/>
            <person name="Larimer F.W."/>
            <person name="Land M.L."/>
            <person name="Hauser L."/>
            <person name="Brettin T.S."/>
            <person name="Detter J.C."/>
            <person name="Han S."/>
            <person name="de Vos W.M."/>
            <person name="Janssen P.H."/>
            <person name="Smidt H."/>
        </authorList>
    </citation>
    <scope>NUCLEOTIDE SEQUENCE [LARGE SCALE GENOMIC DNA]</scope>
    <source>
        <strain evidence="12 13">Ellin514</strain>
    </source>
</reference>
<comment type="catalytic activity">
    <reaction evidence="9">
        <text>an acyl phosphate + H2O = a carboxylate + phosphate + H(+)</text>
        <dbReference type="Rhea" id="RHEA:14965"/>
        <dbReference type="ChEBI" id="CHEBI:15377"/>
        <dbReference type="ChEBI" id="CHEBI:15378"/>
        <dbReference type="ChEBI" id="CHEBI:29067"/>
        <dbReference type="ChEBI" id="CHEBI:43474"/>
        <dbReference type="ChEBI" id="CHEBI:59918"/>
        <dbReference type="EC" id="3.6.1.7"/>
    </reaction>
</comment>
<dbReference type="PROSITE" id="PS51160">
    <property type="entry name" value="ACYLPHOSPHATASE_3"/>
    <property type="match status" value="1"/>
</dbReference>
<dbReference type="Pfam" id="PF22521">
    <property type="entry name" value="HypF_C_2"/>
    <property type="match status" value="1"/>
</dbReference>
<dbReference type="FunFam" id="3.30.420.40:FF:000124">
    <property type="entry name" value="Carbamoyltransferase HypF"/>
    <property type="match status" value="1"/>
</dbReference>
<evidence type="ECO:0000256" key="8">
    <source>
        <dbReference type="PIRNR" id="PIRNR006256"/>
    </source>
</evidence>
<dbReference type="SUPFAM" id="SSF53067">
    <property type="entry name" value="Actin-like ATPase domain"/>
    <property type="match status" value="1"/>
</dbReference>
<accession>B9XAS8</accession>
<dbReference type="STRING" id="320771.Cflav_PD5748"/>
<dbReference type="Gene3D" id="3.30.420.40">
    <property type="match status" value="1"/>
</dbReference>
<evidence type="ECO:0000256" key="6">
    <source>
        <dbReference type="ARBA" id="ARBA00022833"/>
    </source>
</evidence>
<organism evidence="12 13">
    <name type="scientific">Pedosphaera parvula (strain Ellin514)</name>
    <dbReference type="NCBI Taxonomy" id="320771"/>
    <lineage>
        <taxon>Bacteria</taxon>
        <taxon>Pseudomonadati</taxon>
        <taxon>Verrucomicrobiota</taxon>
        <taxon>Pedosphaerae</taxon>
        <taxon>Pedosphaerales</taxon>
        <taxon>Pedosphaeraceae</taxon>
        <taxon>Pedosphaera</taxon>
    </lineage>
</organism>
<dbReference type="InterPro" id="IPR017945">
    <property type="entry name" value="DHBP_synth_RibB-like_a/b_dom"/>
</dbReference>
<dbReference type="RefSeq" id="WP_007412926.1">
    <property type="nucleotide sequence ID" value="NZ_ABOX02000002.1"/>
</dbReference>
<dbReference type="EC" id="6.2.-.-" evidence="8"/>
<evidence type="ECO:0000313" key="12">
    <source>
        <dbReference type="EMBL" id="EEF63113.1"/>
    </source>
</evidence>
<sequence>MSCERAKIMVRGAVQGVGFRPFVYKLATELRLNGWVLNSSQGVQIEVEGGWPTLQQFLLRLEKEKPPHATIHSLEYSLLDAVGHDGFEIRHSTEGGAKVAVILPDLATCPDCLREVFDPHNRRHLYPFTNCTNCGPRFSIIEGLPYDRSNTSMKEFTMCAECKAEYDNPGDRRFHAQPNACPKCGPHLELWDVAGRVLARNHDALLQAASAVRHGEILALKGLGGFHLIVDARAEDAVLLLRKRKRREDKPFALMYPSLEAIRLGCEVSELEERLLRSSESPIVLLERHSGVAEAQAATNKESIASSIAPHNPTLGVMLPYTPLHHLLLRELGFPVVATSGNLTNEPICIDEREALERLHGVADLFLVHNRPIARHMDDSVVRIMLGRELVLRRSRGYAPLPVHLKEQLPNILAVGAHLKNTVALSVGSDIFISQHIGDLETKEAYSAFSKVTADLQRLYEITPEFTACDLHPDFLSSKFAQRTNAVIVRVQHHYAHVLACMAENELEAPVLGLAWDGTGYGADGTIWGGEFLLVGEDSFERAGHFRPFRLPGGEVAIKQPRRSAVGVLYEIFGDKLFERADPVLLANFSNSELSVLRQALKKQINTPRTSSVGRLFDAVASLVGLRQRAGFEGQAAMDLEFAIRKGIEDAYSFEVKTNGTLVVDWQPMILEIIKEVRREEAVGVIAAKFHNTLAEVAAEMSHRVDNLHVVLTGGCFQNKYLLERTVQRLREEGFRPYWHQRVPPNDGGIALGQVMAAVRASVAAKVVAEPCVQPELIHWNSGALPDSSSS</sequence>
<dbReference type="InterPro" id="IPR043129">
    <property type="entry name" value="ATPase_NBD"/>
</dbReference>
<evidence type="ECO:0000256" key="2">
    <source>
        <dbReference type="ARBA" id="ARBA00008097"/>
    </source>
</evidence>
<feature type="domain" description="YrdC-like" evidence="11">
    <location>
        <begin position="202"/>
        <end position="397"/>
    </location>
</feature>
<keyword evidence="3" id="KW-0436">Ligase</keyword>
<evidence type="ECO:0000256" key="1">
    <source>
        <dbReference type="ARBA" id="ARBA00004711"/>
    </source>
</evidence>
<dbReference type="Gene3D" id="3.90.870.50">
    <property type="match status" value="1"/>
</dbReference>
<dbReference type="PIRSF" id="PIRSF006256">
    <property type="entry name" value="CMPcnvr_hdrg_mat"/>
    <property type="match status" value="1"/>
</dbReference>
<dbReference type="InterPro" id="IPR055128">
    <property type="entry name" value="HypF_C_2"/>
</dbReference>
<dbReference type="AlphaFoldDB" id="B9XAS8"/>
<dbReference type="SUPFAM" id="SSF54975">
    <property type="entry name" value="Acylphosphatase/BLUF domain-like"/>
    <property type="match status" value="1"/>
</dbReference>
<dbReference type="PANTHER" id="PTHR42959">
    <property type="entry name" value="CARBAMOYLTRANSFERASE"/>
    <property type="match status" value="1"/>
</dbReference>
<dbReference type="OrthoDB" id="9808093at2"/>
<dbReference type="PANTHER" id="PTHR42959:SF1">
    <property type="entry name" value="CARBAMOYLTRANSFERASE HYPF"/>
    <property type="match status" value="1"/>
</dbReference>
<dbReference type="GO" id="GO:0051604">
    <property type="term" value="P:protein maturation"/>
    <property type="evidence" value="ECO:0007669"/>
    <property type="project" value="TreeGrafter"/>
</dbReference>
<dbReference type="Pfam" id="PF17788">
    <property type="entry name" value="HypF_C"/>
    <property type="match status" value="1"/>
</dbReference>
<dbReference type="GO" id="GO:0003998">
    <property type="term" value="F:acylphosphatase activity"/>
    <property type="evidence" value="ECO:0007669"/>
    <property type="project" value="UniProtKB-EC"/>
</dbReference>
<keyword evidence="5" id="KW-0863">Zinc-finger</keyword>
<keyword evidence="13" id="KW-1185">Reference proteome</keyword>
<evidence type="ECO:0000256" key="3">
    <source>
        <dbReference type="ARBA" id="ARBA00022598"/>
    </source>
</evidence>
<dbReference type="GO" id="GO:0016743">
    <property type="term" value="F:carboxyl- or carbamoyltransferase activity"/>
    <property type="evidence" value="ECO:0007669"/>
    <property type="project" value="UniProtKB-UniRule"/>
</dbReference>
<keyword evidence="4" id="KW-0479">Metal-binding</keyword>
<protein>
    <recommendedName>
        <fullName evidence="8">Carbamoyltransferase</fullName>
        <ecNumber evidence="8">6.2.-.-</ecNumber>
    </recommendedName>
</protein>
<dbReference type="InterPro" id="IPR011125">
    <property type="entry name" value="Znf_HypF"/>
</dbReference>
<evidence type="ECO:0000256" key="7">
    <source>
        <dbReference type="ARBA" id="ARBA00048220"/>
    </source>
</evidence>
<dbReference type="InterPro" id="IPR051060">
    <property type="entry name" value="Carbamoyltrans_HypF-like"/>
</dbReference>
<dbReference type="PROSITE" id="PS00150">
    <property type="entry name" value="ACYLPHOSPHATASE_1"/>
    <property type="match status" value="1"/>
</dbReference>
<dbReference type="GO" id="GO:0008270">
    <property type="term" value="F:zinc ion binding"/>
    <property type="evidence" value="ECO:0007669"/>
    <property type="project" value="UniProtKB-KW"/>
</dbReference>
<gene>
    <name evidence="12" type="ORF">Cflav_PD5748</name>
</gene>
<evidence type="ECO:0000313" key="13">
    <source>
        <dbReference type="Proteomes" id="UP000003688"/>
    </source>
</evidence>
<evidence type="ECO:0000259" key="11">
    <source>
        <dbReference type="PROSITE" id="PS51163"/>
    </source>
</evidence>
<dbReference type="Pfam" id="PF00708">
    <property type="entry name" value="Acylphosphatase"/>
    <property type="match status" value="1"/>
</dbReference>
<dbReference type="InterPro" id="IPR006070">
    <property type="entry name" value="Sua5-like_dom"/>
</dbReference>
<evidence type="ECO:0000256" key="9">
    <source>
        <dbReference type="PROSITE-ProRule" id="PRU00520"/>
    </source>
</evidence>
<dbReference type="InterPro" id="IPR001792">
    <property type="entry name" value="Acylphosphatase-like_dom"/>
</dbReference>
<dbReference type="GO" id="GO:0016874">
    <property type="term" value="F:ligase activity"/>
    <property type="evidence" value="ECO:0007669"/>
    <property type="project" value="UniProtKB-UniRule"/>
</dbReference>
<dbReference type="PROSITE" id="PS51163">
    <property type="entry name" value="YRDC"/>
    <property type="match status" value="1"/>
</dbReference>
<feature type="active site" evidence="9">
    <location>
        <position position="38"/>
    </location>
</feature>
<dbReference type="InterPro" id="IPR041440">
    <property type="entry name" value="HypF_C"/>
</dbReference>
<comment type="caution">
    <text evidence="12">The sequence shown here is derived from an EMBL/GenBank/DDBJ whole genome shotgun (WGS) entry which is preliminary data.</text>
</comment>
<evidence type="ECO:0000259" key="10">
    <source>
        <dbReference type="PROSITE" id="PS51160"/>
    </source>
</evidence>
<dbReference type="InterPro" id="IPR017968">
    <property type="entry name" value="Acylphosphatase_CS"/>
</dbReference>
<dbReference type="InterPro" id="IPR004421">
    <property type="entry name" value="Carbamoyltransferase_HypF"/>
</dbReference>
<dbReference type="Gene3D" id="3.30.420.360">
    <property type="match status" value="1"/>
</dbReference>
<dbReference type="GO" id="GO:0003725">
    <property type="term" value="F:double-stranded RNA binding"/>
    <property type="evidence" value="ECO:0007669"/>
    <property type="project" value="InterPro"/>
</dbReference>
<dbReference type="Pfam" id="PF01300">
    <property type="entry name" value="Sua5_yciO_yrdC"/>
    <property type="match status" value="1"/>
</dbReference>
<dbReference type="SUPFAM" id="SSF55821">
    <property type="entry name" value="YrdC/RibB"/>
    <property type="match status" value="1"/>
</dbReference>
<evidence type="ECO:0000256" key="4">
    <source>
        <dbReference type="ARBA" id="ARBA00022723"/>
    </source>
</evidence>
<dbReference type="UniPathway" id="UPA00335"/>